<keyword evidence="2" id="KW-0808">Transferase</keyword>
<evidence type="ECO:0000313" key="7">
    <source>
        <dbReference type="WBParaSite" id="maker-uti_cns_0017089-snap-gene-0.3-mRNA-1"/>
    </source>
</evidence>
<name>A0A1I8JIA9_9PLAT</name>
<dbReference type="Pfam" id="PF00583">
    <property type="entry name" value="Acetyltransf_1"/>
    <property type="match status" value="1"/>
</dbReference>
<dbReference type="InterPro" id="IPR016181">
    <property type="entry name" value="Acyl_CoA_acyltransferase"/>
</dbReference>
<dbReference type="InterPro" id="IPR000182">
    <property type="entry name" value="GNAT_dom"/>
</dbReference>
<reference evidence="7 8" key="1">
    <citation type="submission" date="2016-11" db="UniProtKB">
        <authorList>
            <consortium name="WormBaseParasite"/>
        </authorList>
    </citation>
    <scope>IDENTIFICATION</scope>
</reference>
<organism evidence="6 8">
    <name type="scientific">Macrostomum lignano</name>
    <dbReference type="NCBI Taxonomy" id="282301"/>
    <lineage>
        <taxon>Eukaryota</taxon>
        <taxon>Metazoa</taxon>
        <taxon>Spiralia</taxon>
        <taxon>Lophotrochozoa</taxon>
        <taxon>Platyhelminthes</taxon>
        <taxon>Rhabditophora</taxon>
        <taxon>Macrostomorpha</taxon>
        <taxon>Macrostomida</taxon>
        <taxon>Macrostomidae</taxon>
        <taxon>Macrostomum</taxon>
    </lineage>
</organism>
<feature type="region of interest" description="Disordered" evidence="4">
    <location>
        <begin position="1"/>
        <end position="20"/>
    </location>
</feature>
<dbReference type="PANTHER" id="PTHR10545:SF29">
    <property type="entry name" value="GH14572P-RELATED"/>
    <property type="match status" value="1"/>
</dbReference>
<dbReference type="Gene3D" id="3.40.630.30">
    <property type="match status" value="1"/>
</dbReference>
<evidence type="ECO:0000256" key="3">
    <source>
        <dbReference type="ARBA" id="ARBA00023315"/>
    </source>
</evidence>
<evidence type="ECO:0000313" key="8">
    <source>
        <dbReference type="WBParaSite" id="maker-uti_cns_0047969-snap-gene-0.5-mRNA-1"/>
    </source>
</evidence>
<feature type="compositionally biased region" description="Polar residues" evidence="4">
    <location>
        <begin position="1"/>
        <end position="17"/>
    </location>
</feature>
<comment type="similarity">
    <text evidence="1">Belongs to the acetyltransferase family.</text>
</comment>
<dbReference type="WBParaSite" id="maker-uti_cns_0017089-snap-gene-0.3-mRNA-1">
    <property type="protein sequence ID" value="maker-uti_cns_0017089-snap-gene-0.3-mRNA-1"/>
    <property type="gene ID" value="maker-uti_cns_0017089-snap-gene-0.3"/>
</dbReference>
<dbReference type="PANTHER" id="PTHR10545">
    <property type="entry name" value="DIAMINE N-ACETYLTRANSFERASE"/>
    <property type="match status" value="1"/>
</dbReference>
<evidence type="ECO:0000256" key="4">
    <source>
        <dbReference type="SAM" id="MobiDB-lite"/>
    </source>
</evidence>
<feature type="domain" description="N-acetyltransferase" evidence="5">
    <location>
        <begin position="27"/>
        <end position="178"/>
    </location>
</feature>
<accession>A0A1I8JIA9</accession>
<sequence length="317" mass="34679">LKSNFQLRSPMETQDSTARAADLPRQVQLRPGRPAEDAEFVALCVRDLAVSHEGMLPFCHMGASDHFRVLQSGLARLLVAEAAGRPAGFALYTRCHLDRQPRPGLYLQAVYVCEDYRGLKVGKSLLVALARQALATGCDHIKLIVHTDNEALSWYQRIGFQVLTETEGVAFFEMNDVDFVAGLVAAAEQPLPDGASLRLRPCDGADGRRFELRTSGCDCRLFGASELSYCMWEGEAVQLAAADKPTLPSPHIVWVDTVANRPTSGGLDDLLMRAGFENNTANEGWLICLLAGRPLHLLANRPLNCRLHPELAGCPDS</sequence>
<dbReference type="CDD" id="cd04301">
    <property type="entry name" value="NAT_SF"/>
    <property type="match status" value="1"/>
</dbReference>
<dbReference type="InterPro" id="IPR051016">
    <property type="entry name" value="Diverse_Substrate_AcTransf"/>
</dbReference>
<proteinExistence type="inferred from homology"/>
<keyword evidence="6" id="KW-1185">Reference proteome</keyword>
<dbReference type="PROSITE" id="PS51186">
    <property type="entry name" value="GNAT"/>
    <property type="match status" value="1"/>
</dbReference>
<evidence type="ECO:0000313" key="6">
    <source>
        <dbReference type="Proteomes" id="UP000095280"/>
    </source>
</evidence>
<dbReference type="SUPFAM" id="SSF55729">
    <property type="entry name" value="Acyl-CoA N-acyltransferases (Nat)"/>
    <property type="match status" value="1"/>
</dbReference>
<evidence type="ECO:0000256" key="1">
    <source>
        <dbReference type="ARBA" id="ARBA00008694"/>
    </source>
</evidence>
<dbReference type="WBParaSite" id="maker-uti_cns_0047969-snap-gene-0.5-mRNA-1">
    <property type="protein sequence ID" value="maker-uti_cns_0047969-snap-gene-0.5-mRNA-1"/>
    <property type="gene ID" value="maker-uti_cns_0047969-snap-gene-0.5"/>
</dbReference>
<keyword evidence="3" id="KW-0012">Acyltransferase</keyword>
<dbReference type="GO" id="GO:0008080">
    <property type="term" value="F:N-acetyltransferase activity"/>
    <property type="evidence" value="ECO:0007669"/>
    <property type="project" value="TreeGrafter"/>
</dbReference>
<evidence type="ECO:0000256" key="2">
    <source>
        <dbReference type="ARBA" id="ARBA00022679"/>
    </source>
</evidence>
<protein>
    <submittedName>
        <fullName evidence="7 8">N-acetyltransferase domain-containing protein</fullName>
    </submittedName>
</protein>
<dbReference type="Proteomes" id="UP000095280">
    <property type="component" value="Unplaced"/>
</dbReference>
<dbReference type="AlphaFoldDB" id="A0A1I8JIA9"/>
<evidence type="ECO:0000259" key="5">
    <source>
        <dbReference type="PROSITE" id="PS51186"/>
    </source>
</evidence>